<keyword evidence="5" id="KW-1185">Reference proteome</keyword>
<dbReference type="InterPro" id="IPR047655">
    <property type="entry name" value="Transpos_IS630-like"/>
</dbReference>
<dbReference type="Proteomes" id="UP000715095">
    <property type="component" value="Unassembled WGS sequence"/>
</dbReference>
<dbReference type="InterPro" id="IPR036397">
    <property type="entry name" value="RNaseH_sf"/>
</dbReference>
<dbReference type="SUPFAM" id="SSF46689">
    <property type="entry name" value="Homeodomain-like"/>
    <property type="match status" value="1"/>
</dbReference>
<feature type="domain" description="Tc1-like transposase DDE" evidence="2">
    <location>
        <begin position="173"/>
        <end position="309"/>
    </location>
</feature>
<gene>
    <name evidence="4" type="ORF">H6A60_08330</name>
</gene>
<protein>
    <submittedName>
        <fullName evidence="4">IS630 family transposase</fullName>
    </submittedName>
</protein>
<dbReference type="InterPro" id="IPR038717">
    <property type="entry name" value="Tc1-like_DDE_dom"/>
</dbReference>
<dbReference type="Gene3D" id="3.30.420.10">
    <property type="entry name" value="Ribonuclease H-like superfamily/Ribonuclease H"/>
    <property type="match status" value="1"/>
</dbReference>
<dbReference type="EMBL" id="JACJJC010000012">
    <property type="protein sequence ID" value="MBM6704486.1"/>
    <property type="molecule type" value="Genomic_DNA"/>
</dbReference>
<feature type="region of interest" description="Disordered" evidence="1">
    <location>
        <begin position="57"/>
        <end position="79"/>
    </location>
</feature>
<reference evidence="4 5" key="1">
    <citation type="journal article" date="2021" name="Sci. Rep.">
        <title>The distribution of antibiotic resistance genes in chicken gut microbiota commensals.</title>
        <authorList>
            <person name="Juricova H."/>
            <person name="Matiasovicova J."/>
            <person name="Kubasova T."/>
            <person name="Cejkova D."/>
            <person name="Rychlik I."/>
        </authorList>
    </citation>
    <scope>NUCLEOTIDE SEQUENCE [LARGE SCALE GENOMIC DNA]</scope>
    <source>
        <strain evidence="4 5">An829</strain>
    </source>
</reference>
<proteinExistence type="predicted"/>
<dbReference type="RefSeq" id="WP_205103365.1">
    <property type="nucleotide sequence ID" value="NZ_JACJJC010000012.1"/>
</dbReference>
<comment type="caution">
    <text evidence="4">The sequence shown here is derived from an EMBL/GenBank/DDBJ whole genome shotgun (WGS) entry which is preliminary data.</text>
</comment>
<evidence type="ECO:0000256" key="1">
    <source>
        <dbReference type="SAM" id="MobiDB-lite"/>
    </source>
</evidence>
<evidence type="ECO:0000259" key="3">
    <source>
        <dbReference type="Pfam" id="PF13592"/>
    </source>
</evidence>
<name>A0ABS2DT50_9BURK</name>
<dbReference type="PANTHER" id="PTHR46564:SF1">
    <property type="entry name" value="TRANSPOSASE"/>
    <property type="match status" value="1"/>
</dbReference>
<dbReference type="InterPro" id="IPR009057">
    <property type="entry name" value="Homeodomain-like_sf"/>
</dbReference>
<dbReference type="NCBIfam" id="NF033545">
    <property type="entry name" value="transpos_IS630"/>
    <property type="match status" value="1"/>
</dbReference>
<dbReference type="PANTHER" id="PTHR46564">
    <property type="entry name" value="TRANSPOSASE"/>
    <property type="match status" value="1"/>
</dbReference>
<sequence>MKATDARRHSPEKLEVLRERGFAMRREGFRVVEIAQALGVVRGTVYKWFRNAAASTEEQATAGGQRGRPKGMGSKLTPAQESQIRKMIIDKNPKQLKFDFALWTRRAVRALIKREFQIELSLPTVGVYLRSWGMSAQRPARRAIEQDDERVRQWKQEQYPAIARRAKAENAVIYWGDETAVKHDANWITGYSPKGQTPVLKCHDGRWKTATMISAISNQGLLRFKVQDKPMNQQSFIEFLENLIEDEDRKIFLIIDNLKVHKSKLVSQWADEHKDRIELFFLPPYSPELNPDEYVNRALKTNIRSRAPAAVEGLKKRTMKVMTKMARSTRRILKIFEIEPVRYAAAVC</sequence>
<evidence type="ECO:0000259" key="2">
    <source>
        <dbReference type="Pfam" id="PF13358"/>
    </source>
</evidence>
<dbReference type="InterPro" id="IPR025959">
    <property type="entry name" value="Winged_HTH_dom"/>
</dbReference>
<accession>A0ABS2DT50</accession>
<dbReference type="Pfam" id="PF13384">
    <property type="entry name" value="HTH_23"/>
    <property type="match status" value="1"/>
</dbReference>
<dbReference type="Pfam" id="PF13358">
    <property type="entry name" value="DDE_3"/>
    <property type="match status" value="1"/>
</dbReference>
<organism evidence="4 5">
    <name type="scientific">Sutterella massiliensis</name>
    <dbReference type="NCBI Taxonomy" id="1816689"/>
    <lineage>
        <taxon>Bacteria</taxon>
        <taxon>Pseudomonadati</taxon>
        <taxon>Pseudomonadota</taxon>
        <taxon>Betaproteobacteria</taxon>
        <taxon>Burkholderiales</taxon>
        <taxon>Sutterellaceae</taxon>
        <taxon>Sutterella</taxon>
    </lineage>
</organism>
<evidence type="ECO:0000313" key="4">
    <source>
        <dbReference type="EMBL" id="MBM6704486.1"/>
    </source>
</evidence>
<dbReference type="Pfam" id="PF13592">
    <property type="entry name" value="HTH_33"/>
    <property type="match status" value="1"/>
</dbReference>
<evidence type="ECO:0000313" key="5">
    <source>
        <dbReference type="Proteomes" id="UP000715095"/>
    </source>
</evidence>
<feature type="domain" description="Winged helix-turn helix" evidence="3">
    <location>
        <begin position="99"/>
        <end position="157"/>
    </location>
</feature>